<gene>
    <name evidence="2" type="ORF">Ccrd_015562</name>
</gene>
<protein>
    <recommendedName>
        <fullName evidence="4">Secreted protein</fullName>
    </recommendedName>
</protein>
<proteinExistence type="predicted"/>
<feature type="chain" id="PRO_5007176230" description="Secreted protein" evidence="1">
    <location>
        <begin position="21"/>
        <end position="105"/>
    </location>
</feature>
<comment type="caution">
    <text evidence="2">The sequence shown here is derived from an EMBL/GenBank/DDBJ whole genome shotgun (WGS) entry which is preliminary data.</text>
</comment>
<evidence type="ECO:0000313" key="3">
    <source>
        <dbReference type="Proteomes" id="UP000243975"/>
    </source>
</evidence>
<organism evidence="2 3">
    <name type="scientific">Cynara cardunculus var. scolymus</name>
    <name type="common">Globe artichoke</name>
    <name type="synonym">Cynara scolymus</name>
    <dbReference type="NCBI Taxonomy" id="59895"/>
    <lineage>
        <taxon>Eukaryota</taxon>
        <taxon>Viridiplantae</taxon>
        <taxon>Streptophyta</taxon>
        <taxon>Embryophyta</taxon>
        <taxon>Tracheophyta</taxon>
        <taxon>Spermatophyta</taxon>
        <taxon>Magnoliopsida</taxon>
        <taxon>eudicotyledons</taxon>
        <taxon>Gunneridae</taxon>
        <taxon>Pentapetalae</taxon>
        <taxon>asterids</taxon>
        <taxon>campanulids</taxon>
        <taxon>Asterales</taxon>
        <taxon>Asteraceae</taxon>
        <taxon>Carduoideae</taxon>
        <taxon>Cardueae</taxon>
        <taxon>Carduinae</taxon>
        <taxon>Cynara</taxon>
    </lineage>
</organism>
<reference evidence="2 3" key="1">
    <citation type="journal article" date="2016" name="Sci. Rep.">
        <title>The genome sequence of the outbreeding globe artichoke constructed de novo incorporating a phase-aware low-pass sequencing strategy of F1 progeny.</title>
        <authorList>
            <person name="Scaglione D."/>
            <person name="Reyes-Chin-Wo S."/>
            <person name="Acquadro A."/>
            <person name="Froenicke L."/>
            <person name="Portis E."/>
            <person name="Beitel C."/>
            <person name="Tirone M."/>
            <person name="Mauro R."/>
            <person name="Lo Monaco A."/>
            <person name="Mauromicale G."/>
            <person name="Faccioli P."/>
            <person name="Cattivelli L."/>
            <person name="Rieseberg L."/>
            <person name="Michelmore R."/>
            <person name="Lanteri S."/>
        </authorList>
    </citation>
    <scope>NUCLEOTIDE SEQUENCE [LARGE SCALE GENOMIC DNA]</scope>
    <source>
        <strain evidence="2">2C</strain>
    </source>
</reference>
<name>A0A124SGE1_CYNCS</name>
<evidence type="ECO:0008006" key="4">
    <source>
        <dbReference type="Google" id="ProtNLM"/>
    </source>
</evidence>
<evidence type="ECO:0000313" key="2">
    <source>
        <dbReference type="EMBL" id="KVI06092.1"/>
    </source>
</evidence>
<feature type="signal peptide" evidence="1">
    <location>
        <begin position="1"/>
        <end position="20"/>
    </location>
</feature>
<dbReference type="EMBL" id="LEKV01001851">
    <property type="protein sequence ID" value="KVI06092.1"/>
    <property type="molecule type" value="Genomic_DNA"/>
</dbReference>
<dbReference type="Proteomes" id="UP000243975">
    <property type="component" value="Unassembled WGS sequence"/>
</dbReference>
<accession>A0A124SGE1</accession>
<dbReference type="Gramene" id="KVI06092">
    <property type="protein sequence ID" value="KVI06092"/>
    <property type="gene ID" value="Ccrd_015562"/>
</dbReference>
<dbReference type="OMA" id="FICTRIV"/>
<keyword evidence="3" id="KW-1185">Reference proteome</keyword>
<sequence>MRSTIIAYLLILFLSDQARSCSVVDNSPSIQQRFHGVDCLRSNENELKHGSEYNIKQGQKARQIPTGGSVNMNRHRHAPRNKAPLKLKRSFTISFGPCFLLLFAF</sequence>
<keyword evidence="1" id="KW-0732">Signal</keyword>
<dbReference type="AlphaFoldDB" id="A0A124SGE1"/>
<evidence type="ECO:0000256" key="1">
    <source>
        <dbReference type="SAM" id="SignalP"/>
    </source>
</evidence>